<evidence type="ECO:0000313" key="3">
    <source>
        <dbReference type="Proteomes" id="UP000266841"/>
    </source>
</evidence>
<reference evidence="2 3" key="1">
    <citation type="journal article" date="2012" name="Genome Biol.">
        <title>Genome and low-iron response of an oceanic diatom adapted to chronic iron limitation.</title>
        <authorList>
            <person name="Lommer M."/>
            <person name="Specht M."/>
            <person name="Roy A.S."/>
            <person name="Kraemer L."/>
            <person name="Andreson R."/>
            <person name="Gutowska M.A."/>
            <person name="Wolf J."/>
            <person name="Bergner S.V."/>
            <person name="Schilhabel M.B."/>
            <person name="Klostermeier U.C."/>
            <person name="Beiko R.G."/>
            <person name="Rosenstiel P."/>
            <person name="Hippler M."/>
            <person name="Laroche J."/>
        </authorList>
    </citation>
    <scope>NUCLEOTIDE SEQUENCE [LARGE SCALE GENOMIC DNA]</scope>
    <source>
        <strain evidence="2 3">CCMP1005</strain>
    </source>
</reference>
<evidence type="ECO:0000313" key="2">
    <source>
        <dbReference type="EMBL" id="EJK57572.1"/>
    </source>
</evidence>
<dbReference type="EMBL" id="AGNL01027832">
    <property type="protein sequence ID" value="EJK57572.1"/>
    <property type="molecule type" value="Genomic_DNA"/>
</dbReference>
<evidence type="ECO:0000256" key="1">
    <source>
        <dbReference type="SAM" id="MobiDB-lite"/>
    </source>
</evidence>
<dbReference type="AlphaFoldDB" id="K0SG56"/>
<comment type="caution">
    <text evidence="2">The sequence shown here is derived from an EMBL/GenBank/DDBJ whole genome shotgun (WGS) entry which is preliminary data.</text>
</comment>
<feature type="region of interest" description="Disordered" evidence="1">
    <location>
        <begin position="1"/>
        <end position="33"/>
    </location>
</feature>
<keyword evidence="3" id="KW-1185">Reference proteome</keyword>
<sequence length="33" mass="3522">MNKTPLAEAPFGPAASDDNGPGSETQPHDCFRY</sequence>
<feature type="non-terminal residue" evidence="2">
    <location>
        <position position="33"/>
    </location>
</feature>
<gene>
    <name evidence="2" type="ORF">THAOC_22371</name>
</gene>
<proteinExistence type="predicted"/>
<protein>
    <submittedName>
        <fullName evidence="2">Uncharacterized protein</fullName>
    </submittedName>
</protein>
<accession>K0SG56</accession>
<dbReference type="Proteomes" id="UP000266841">
    <property type="component" value="Unassembled WGS sequence"/>
</dbReference>
<name>K0SG56_THAOC</name>
<organism evidence="2 3">
    <name type="scientific">Thalassiosira oceanica</name>
    <name type="common">Marine diatom</name>
    <dbReference type="NCBI Taxonomy" id="159749"/>
    <lineage>
        <taxon>Eukaryota</taxon>
        <taxon>Sar</taxon>
        <taxon>Stramenopiles</taxon>
        <taxon>Ochrophyta</taxon>
        <taxon>Bacillariophyta</taxon>
        <taxon>Coscinodiscophyceae</taxon>
        <taxon>Thalassiosirophycidae</taxon>
        <taxon>Thalassiosirales</taxon>
        <taxon>Thalassiosiraceae</taxon>
        <taxon>Thalassiosira</taxon>
    </lineage>
</organism>